<dbReference type="EMBL" id="QUMS01000001">
    <property type="protein sequence ID" value="REG10238.1"/>
    <property type="molecule type" value="Genomic_DNA"/>
</dbReference>
<dbReference type="OrthoDB" id="9781675at2"/>
<evidence type="ECO:0000256" key="10">
    <source>
        <dbReference type="ARBA" id="ARBA00031082"/>
    </source>
</evidence>
<evidence type="ECO:0000256" key="7">
    <source>
        <dbReference type="ARBA" id="ARBA00022741"/>
    </source>
</evidence>
<evidence type="ECO:0000256" key="11">
    <source>
        <dbReference type="ARBA" id="ARBA00052919"/>
    </source>
</evidence>
<dbReference type="PANTHER" id="PTHR32315">
    <property type="entry name" value="ADENINE PHOSPHORIBOSYLTRANSFERASE"/>
    <property type="match status" value="1"/>
</dbReference>
<evidence type="ECO:0000256" key="14">
    <source>
        <dbReference type="ARBA" id="ARBA00079807"/>
    </source>
</evidence>
<dbReference type="Gene3D" id="3.40.50.2020">
    <property type="match status" value="1"/>
</dbReference>
<protein>
    <recommendedName>
        <fullName evidence="13 15">Uracil phosphoribosyltransferase</fullName>
        <ecNumber evidence="3 15">2.4.2.9</ecNumber>
    </recommendedName>
    <alternativeName>
        <fullName evidence="10 15">UMP pyrophosphorylase</fullName>
    </alternativeName>
    <alternativeName>
        <fullName evidence="14 15">UPRTase</fullName>
    </alternativeName>
</protein>
<dbReference type="GO" id="GO:0044206">
    <property type="term" value="P:UMP salvage"/>
    <property type="evidence" value="ECO:0007669"/>
    <property type="project" value="UniProtKB-UniRule"/>
</dbReference>
<feature type="domain" description="Phosphoribosyltransferase" evidence="16">
    <location>
        <begin position="6"/>
        <end position="207"/>
    </location>
</feature>
<feature type="binding site" evidence="15">
    <location>
        <position position="199"/>
    </location>
    <ligand>
        <name>5-phospho-alpha-D-ribose 1-diphosphate</name>
        <dbReference type="ChEBI" id="CHEBI:58017"/>
    </ligand>
</feature>
<feature type="binding site" evidence="15">
    <location>
        <position position="78"/>
    </location>
    <ligand>
        <name>5-phospho-alpha-D-ribose 1-diphosphate</name>
        <dbReference type="ChEBI" id="CHEBI:58017"/>
    </ligand>
</feature>
<dbReference type="GO" id="GO:0004845">
    <property type="term" value="F:uracil phosphoribosyltransferase activity"/>
    <property type="evidence" value="ECO:0007669"/>
    <property type="project" value="UniProtKB-UniRule"/>
</dbReference>
<dbReference type="Pfam" id="PF14681">
    <property type="entry name" value="UPRTase"/>
    <property type="match status" value="1"/>
</dbReference>
<dbReference type="InterPro" id="IPR050054">
    <property type="entry name" value="UPRTase/APRTase"/>
</dbReference>
<dbReference type="EC" id="2.4.2.9" evidence="3 15"/>
<comment type="function">
    <text evidence="12 15">Catalyzes the conversion of uracil and 5-phospho-alpha-D-ribose 1-diphosphate (PRPP) to UMP and diphosphate.</text>
</comment>
<evidence type="ECO:0000313" key="18">
    <source>
        <dbReference type="Proteomes" id="UP000256388"/>
    </source>
</evidence>
<dbReference type="GO" id="GO:0005737">
    <property type="term" value="C:cytoplasm"/>
    <property type="evidence" value="ECO:0007669"/>
    <property type="project" value="UniProtKB-ARBA"/>
</dbReference>
<evidence type="ECO:0000256" key="12">
    <source>
        <dbReference type="ARBA" id="ARBA00056901"/>
    </source>
</evidence>
<keyword evidence="9 15" id="KW-0342">GTP-binding</keyword>
<evidence type="ECO:0000256" key="3">
    <source>
        <dbReference type="ARBA" id="ARBA00011894"/>
    </source>
</evidence>
<evidence type="ECO:0000256" key="15">
    <source>
        <dbReference type="HAMAP-Rule" id="MF_01218"/>
    </source>
</evidence>
<evidence type="ECO:0000313" key="17">
    <source>
        <dbReference type="EMBL" id="REG10238.1"/>
    </source>
</evidence>
<comment type="pathway">
    <text evidence="1 15">Pyrimidine metabolism; UMP biosynthesis via salvage pathway; UMP from uracil: step 1/1.</text>
</comment>
<keyword evidence="6 15" id="KW-0808">Transferase</keyword>
<feature type="binding site" evidence="15">
    <location>
        <begin position="130"/>
        <end position="138"/>
    </location>
    <ligand>
        <name>5-phospho-alpha-D-ribose 1-diphosphate</name>
        <dbReference type="ChEBI" id="CHEBI:58017"/>
    </ligand>
</feature>
<dbReference type="NCBIfam" id="NF001097">
    <property type="entry name" value="PRK00129.1"/>
    <property type="match status" value="1"/>
</dbReference>
<dbReference type="GO" id="GO:0000287">
    <property type="term" value="F:magnesium ion binding"/>
    <property type="evidence" value="ECO:0007669"/>
    <property type="project" value="UniProtKB-UniRule"/>
</dbReference>
<comment type="caution">
    <text evidence="17">The sequence shown here is derived from an EMBL/GenBank/DDBJ whole genome shotgun (WGS) entry which is preliminary data.</text>
</comment>
<comment type="catalytic activity">
    <reaction evidence="11 15">
        <text>UMP + diphosphate = 5-phospho-alpha-D-ribose 1-diphosphate + uracil</text>
        <dbReference type="Rhea" id="RHEA:13017"/>
        <dbReference type="ChEBI" id="CHEBI:17568"/>
        <dbReference type="ChEBI" id="CHEBI:33019"/>
        <dbReference type="ChEBI" id="CHEBI:57865"/>
        <dbReference type="ChEBI" id="CHEBI:58017"/>
        <dbReference type="EC" id="2.4.2.9"/>
    </reaction>
</comment>
<dbReference type="InterPro" id="IPR029057">
    <property type="entry name" value="PRTase-like"/>
</dbReference>
<dbReference type="GO" id="GO:0005525">
    <property type="term" value="F:GTP binding"/>
    <property type="evidence" value="ECO:0007669"/>
    <property type="project" value="UniProtKB-KW"/>
</dbReference>
<evidence type="ECO:0000256" key="2">
    <source>
        <dbReference type="ARBA" id="ARBA00009516"/>
    </source>
</evidence>
<dbReference type="UniPathway" id="UPA00574">
    <property type="reaction ID" value="UER00636"/>
</dbReference>
<keyword evidence="18" id="KW-1185">Reference proteome</keyword>
<proteinExistence type="inferred from homology"/>
<keyword evidence="7 15" id="KW-0547">Nucleotide-binding</keyword>
<evidence type="ECO:0000256" key="5">
    <source>
        <dbReference type="ARBA" id="ARBA00022676"/>
    </source>
</evidence>
<dbReference type="Proteomes" id="UP000256388">
    <property type="component" value="Unassembled WGS sequence"/>
</dbReference>
<evidence type="ECO:0000259" key="16">
    <source>
        <dbReference type="Pfam" id="PF14681"/>
    </source>
</evidence>
<dbReference type="PANTHER" id="PTHR32315:SF4">
    <property type="entry name" value="URACIL PHOSPHORIBOSYLTRANSFERASE, CHLOROPLASTIC"/>
    <property type="match status" value="1"/>
</dbReference>
<dbReference type="NCBIfam" id="TIGR01091">
    <property type="entry name" value="upp"/>
    <property type="match status" value="1"/>
</dbReference>
<comment type="activity regulation">
    <text evidence="15">Allosterically activated by GTP.</text>
</comment>
<keyword evidence="5 15" id="KW-0328">Glycosyltransferase</keyword>
<dbReference type="InterPro" id="IPR005765">
    <property type="entry name" value="UPRT"/>
</dbReference>
<evidence type="ECO:0000256" key="13">
    <source>
        <dbReference type="ARBA" id="ARBA00072146"/>
    </source>
</evidence>
<dbReference type="HAMAP" id="MF_01218_B">
    <property type="entry name" value="Upp_B"/>
    <property type="match status" value="1"/>
</dbReference>
<dbReference type="AlphaFoldDB" id="A0A347ZV45"/>
<keyword evidence="4 15" id="KW-0021">Allosteric enzyme</keyword>
<evidence type="ECO:0000256" key="9">
    <source>
        <dbReference type="ARBA" id="ARBA00023134"/>
    </source>
</evidence>
<dbReference type="InterPro" id="IPR000836">
    <property type="entry name" value="PRTase_dom"/>
</dbReference>
<sequence length="208" mass="22830">MENVFVSSHPLVKHKLSKLRDTETTPKKFRELIREIAGLIAYEATSDLLISPVEVQTPLALTQGWELMEKIGLVPILRSGLGMVEGVWELVPTAEVWHIGLYRDEKTLKPVEYYNKLPIAPSVGVCLILDPMLATGGSAVATISILKKWGVQRIKFMGIIAAPEGIQTVHDEHPDVPLYLAAVDEHLNEVGYIVPGLGDAGDRQFGTA</sequence>
<gene>
    <name evidence="15" type="primary">upp</name>
    <name evidence="17" type="ORF">DFR64_0091</name>
</gene>
<dbReference type="RefSeq" id="WP_116224972.1">
    <property type="nucleotide sequence ID" value="NZ_AP018437.1"/>
</dbReference>
<evidence type="ECO:0000256" key="4">
    <source>
        <dbReference type="ARBA" id="ARBA00022533"/>
    </source>
</evidence>
<feature type="binding site" evidence="15">
    <location>
        <position position="103"/>
    </location>
    <ligand>
        <name>5-phospho-alpha-D-ribose 1-diphosphate</name>
        <dbReference type="ChEBI" id="CHEBI:58017"/>
    </ligand>
</feature>
<accession>A0A347ZV45</accession>
<dbReference type="FunFam" id="3.40.50.2020:FF:000003">
    <property type="entry name" value="Uracil phosphoribosyltransferase"/>
    <property type="match status" value="1"/>
</dbReference>
<comment type="similarity">
    <text evidence="2 15">Belongs to the UPRTase family.</text>
</comment>
<dbReference type="GO" id="GO:0006223">
    <property type="term" value="P:uracil salvage"/>
    <property type="evidence" value="ECO:0007669"/>
    <property type="project" value="InterPro"/>
</dbReference>
<evidence type="ECO:0000256" key="1">
    <source>
        <dbReference type="ARBA" id="ARBA00005180"/>
    </source>
</evidence>
<keyword evidence="8 15" id="KW-0460">Magnesium</keyword>
<dbReference type="SUPFAM" id="SSF53271">
    <property type="entry name" value="PRTase-like"/>
    <property type="match status" value="1"/>
</dbReference>
<evidence type="ECO:0000256" key="8">
    <source>
        <dbReference type="ARBA" id="ARBA00022842"/>
    </source>
</evidence>
<organism evidence="17 18">
    <name type="scientific">Pelolinea submarina</name>
    <dbReference type="NCBI Taxonomy" id="913107"/>
    <lineage>
        <taxon>Bacteria</taxon>
        <taxon>Bacillati</taxon>
        <taxon>Chloroflexota</taxon>
        <taxon>Anaerolineae</taxon>
        <taxon>Anaerolineales</taxon>
        <taxon>Anaerolineaceae</taxon>
        <taxon>Pelolinea</taxon>
    </lineage>
</organism>
<comment type="cofactor">
    <cofactor evidence="15">
        <name>Mg(2+)</name>
        <dbReference type="ChEBI" id="CHEBI:18420"/>
    </cofactor>
    <text evidence="15">Binds 1 Mg(2+) ion per subunit. The magnesium is bound as Mg-PRPP.</text>
</comment>
<feature type="binding site" evidence="15">
    <location>
        <position position="193"/>
    </location>
    <ligand>
        <name>uracil</name>
        <dbReference type="ChEBI" id="CHEBI:17568"/>
    </ligand>
</feature>
<evidence type="ECO:0000256" key="6">
    <source>
        <dbReference type="ARBA" id="ARBA00022679"/>
    </source>
</evidence>
<dbReference type="CDD" id="cd06223">
    <property type="entry name" value="PRTases_typeI"/>
    <property type="match status" value="1"/>
</dbReference>
<dbReference type="InterPro" id="IPR034332">
    <property type="entry name" value="Upp_B"/>
</dbReference>
<feature type="binding site" evidence="15">
    <location>
        <begin position="198"/>
        <end position="200"/>
    </location>
    <ligand>
        <name>uracil</name>
        <dbReference type="ChEBI" id="CHEBI:17568"/>
    </ligand>
</feature>
<reference evidence="17 18" key="1">
    <citation type="submission" date="2018-08" db="EMBL/GenBank/DDBJ databases">
        <title>Genomic Encyclopedia of Type Strains, Phase IV (KMG-IV): sequencing the most valuable type-strain genomes for metagenomic binning, comparative biology and taxonomic classification.</title>
        <authorList>
            <person name="Goeker M."/>
        </authorList>
    </citation>
    <scope>NUCLEOTIDE SEQUENCE [LARGE SCALE GENOMIC DNA]</scope>
    <source>
        <strain evidence="17 18">DSM 23923</strain>
    </source>
</reference>
<name>A0A347ZV45_9CHLR</name>